<feature type="signal peptide" evidence="2">
    <location>
        <begin position="1"/>
        <end position="31"/>
    </location>
</feature>
<keyword evidence="5" id="KW-1185">Reference proteome</keyword>
<evidence type="ECO:0000313" key="5">
    <source>
        <dbReference type="Proteomes" id="UP000255036"/>
    </source>
</evidence>
<dbReference type="Proteomes" id="UP000255036">
    <property type="component" value="Unassembled WGS sequence"/>
</dbReference>
<dbReference type="InterPro" id="IPR002035">
    <property type="entry name" value="VWF_A"/>
</dbReference>
<dbReference type="InterPro" id="IPR026588">
    <property type="entry name" value="Choice_anch_A"/>
</dbReference>
<evidence type="ECO:0000259" key="3">
    <source>
        <dbReference type="PROSITE" id="PS50234"/>
    </source>
</evidence>
<dbReference type="RefSeq" id="WP_115480238.1">
    <property type="nucleotide sequence ID" value="NZ_QRCT01000005.1"/>
</dbReference>
<dbReference type="AlphaFoldDB" id="A0A371B036"/>
<gene>
    <name evidence="4" type="ORF">DWV06_00575</name>
</gene>
<evidence type="ECO:0000256" key="1">
    <source>
        <dbReference type="SAM" id="Coils"/>
    </source>
</evidence>
<protein>
    <submittedName>
        <fullName evidence="4">Choice-of-anchor A family protein</fullName>
    </submittedName>
</protein>
<evidence type="ECO:0000256" key="2">
    <source>
        <dbReference type="SAM" id="SignalP"/>
    </source>
</evidence>
<organism evidence="4 5">
    <name type="scientific">Anaerosacchariphilus polymeriproducens</name>
    <dbReference type="NCBI Taxonomy" id="1812858"/>
    <lineage>
        <taxon>Bacteria</taxon>
        <taxon>Bacillati</taxon>
        <taxon>Bacillota</taxon>
        <taxon>Clostridia</taxon>
        <taxon>Lachnospirales</taxon>
        <taxon>Lachnospiraceae</taxon>
        <taxon>Anaerosacchariphilus</taxon>
    </lineage>
</organism>
<evidence type="ECO:0000313" key="4">
    <source>
        <dbReference type="EMBL" id="RDU25177.1"/>
    </source>
</evidence>
<dbReference type="NCBIfam" id="TIGR04215">
    <property type="entry name" value="choice_anch_A"/>
    <property type="match status" value="1"/>
</dbReference>
<dbReference type="OrthoDB" id="1981177at2"/>
<dbReference type="Pfam" id="PF20597">
    <property type="entry name" value="pAdhesive_15"/>
    <property type="match status" value="1"/>
</dbReference>
<sequence>MKRKSMRLQKLLAIMMTIIMTSSQLQTIAYAKDQTQQSNAKQETISENDNHEKLRLEQKKEQKIQSNDVIIQDNQEKEIVQTEDEKKEEQKILKDQTRNSELFEELKSVVTNSKEGLERGLGTASNFGIFVNGFFHTKSDFEANFAVKKLFSLKSPKASVEKEQSKKVSYIQNFSDEYGNVLKDHPLPADYSIVAPYLVVGSQYSVDDTFNNGQSYGIDGVRLGGKEELEVIQEPVDKKLIDFNSEFSHLNNLSVYLAQLDTTETANLKSVGNHLELESKSEEADIFNLSSNDFTNGKNSTIKLNMIHENATCVLNVNLTGCNEFIWNTQAEIIGKNADILKKAGRVIWNFYITEVDDSGNTIYKPYKGKLTTMATMGGTFLAPSANVEIGADFFGSIISNDLISNISKIYNISFSGSIPLNGKKKENKNKTSDIVLVLKRSNTLKEGRKIVDAAKQFVSNIIKYSPESSIDVISYSADNKGLAFYNRTKGWANVENNYEEIMIAIEGLTKEETLHKLDSGIHTVYECFDLAKIRNDSKAKNVILFYDGVPGIYDEIANEIQISSQRVIEEFGANIFTIGDFTQLSSNSKSKSEALLQKVATEDSSNRKLFYQTAQDQSLREIFDKISYQIVGKTKVEQKKPKDIVLILENYGIGNELRKDYEWTVPTDYIVGEKYFLDKIPSYHNDYDQVLIEQENGRLYFNVRGCSFNIYIDELNRVLYNPPKKDDFVSIFDEEKKAAIKFIQNLKEVSPDSNICILSNPSKTGNSVIKLTEGFENVSKNSNEMINAINNLDKGWSYNNRGVSLKEVYNLLNEDSVELNGRDKQVILCSSLFFPEEQTDEALKYADLIKNNLNVSIRVINISECGLRRFIIYNPVSEITYSYVTNASLWIGDIFELVFIDIFRK</sequence>
<dbReference type="Gene3D" id="3.40.50.410">
    <property type="entry name" value="von Willebrand factor, type A domain"/>
    <property type="match status" value="1"/>
</dbReference>
<feature type="coiled-coil region" evidence="1">
    <location>
        <begin position="72"/>
        <end position="99"/>
    </location>
</feature>
<keyword evidence="2" id="KW-0732">Signal</keyword>
<dbReference type="EMBL" id="QRCT01000005">
    <property type="protein sequence ID" value="RDU25177.1"/>
    <property type="molecule type" value="Genomic_DNA"/>
</dbReference>
<keyword evidence="1" id="KW-0175">Coiled coil</keyword>
<comment type="caution">
    <text evidence="4">The sequence shown here is derived from an EMBL/GenBank/DDBJ whole genome shotgun (WGS) entry which is preliminary data.</text>
</comment>
<dbReference type="PROSITE" id="PS50234">
    <property type="entry name" value="VWFA"/>
    <property type="match status" value="1"/>
</dbReference>
<reference evidence="4 5" key="1">
    <citation type="submission" date="2018-07" db="EMBL/GenBank/DDBJ databases">
        <title>Anaerosacharophilus polymeroproducens gen. nov. sp. nov., an anaerobic bacterium isolated from salt field.</title>
        <authorList>
            <person name="Kim W."/>
            <person name="Yang S.-H."/>
            <person name="Oh J."/>
            <person name="Lee J.-H."/>
            <person name="Kwon K.K."/>
        </authorList>
    </citation>
    <scope>NUCLEOTIDE SEQUENCE [LARGE SCALE GENOMIC DNA]</scope>
    <source>
        <strain evidence="4 5">MCWD5</strain>
    </source>
</reference>
<accession>A0A371B036</accession>
<dbReference type="SUPFAM" id="SSF53300">
    <property type="entry name" value="vWA-like"/>
    <property type="match status" value="1"/>
</dbReference>
<feature type="chain" id="PRO_5017001808" evidence="2">
    <location>
        <begin position="32"/>
        <end position="906"/>
    </location>
</feature>
<feature type="domain" description="VWFA" evidence="3">
    <location>
        <begin position="434"/>
        <end position="627"/>
    </location>
</feature>
<dbReference type="InterPro" id="IPR036465">
    <property type="entry name" value="vWFA_dom_sf"/>
</dbReference>
<name>A0A371B036_9FIRM</name>
<proteinExistence type="predicted"/>